<dbReference type="Proteomes" id="UP000664521">
    <property type="component" value="Unassembled WGS sequence"/>
</dbReference>
<comment type="caution">
    <text evidence="2">The sequence shown here is derived from an EMBL/GenBank/DDBJ whole genome shotgun (WGS) entry which is preliminary data.</text>
</comment>
<dbReference type="EMBL" id="CAJPDS010000010">
    <property type="protein sequence ID" value="CAF9911315.1"/>
    <property type="molecule type" value="Genomic_DNA"/>
</dbReference>
<evidence type="ECO:0008006" key="4">
    <source>
        <dbReference type="Google" id="ProtNLM"/>
    </source>
</evidence>
<evidence type="ECO:0000313" key="2">
    <source>
        <dbReference type="EMBL" id="CAF9911315.1"/>
    </source>
</evidence>
<feature type="transmembrane region" description="Helical" evidence="1">
    <location>
        <begin position="105"/>
        <end position="131"/>
    </location>
</feature>
<feature type="transmembrane region" description="Helical" evidence="1">
    <location>
        <begin position="137"/>
        <end position="162"/>
    </location>
</feature>
<feature type="transmembrane region" description="Helical" evidence="1">
    <location>
        <begin position="62"/>
        <end position="85"/>
    </location>
</feature>
<reference evidence="2" key="1">
    <citation type="submission" date="2021-03" db="EMBL/GenBank/DDBJ databases">
        <authorList>
            <person name="Tagirdzhanova G."/>
        </authorList>
    </citation>
    <scope>NUCLEOTIDE SEQUENCE</scope>
</reference>
<name>A0A8H3ICS4_9LECA</name>
<gene>
    <name evidence="2" type="ORF">HETSPECPRED_000298</name>
</gene>
<sequence length="287" mass="30322">MTTSPPTPGDRLATYFDSFFLTTLAISLFGTTITFPQIPSAPPAPLHNHSTLPAPSIQSLLAASWLFFVLALGSTCVAASALALYRPQAVRAFGTESQGKERRRVLGLASGVAAGLFALVVGGFLCLALVVGAYVGAVGWVAVGFTVGFAGGGFGVLVWLWLGPVRWPGWLVGAFGGRRGREEVDGGLERQVEEREKEVAPGVSVSRVRTGLRGQGYEAEGGYGRSTSGDYVGGGGGVSRREDKFDRYSRTSTVLSDPYEPGRFGGEGMVLYDTGVREALVMSRYPD</sequence>
<keyword evidence="1" id="KW-0472">Membrane</keyword>
<organism evidence="2 3">
    <name type="scientific">Heterodermia speciosa</name>
    <dbReference type="NCBI Taxonomy" id="116794"/>
    <lineage>
        <taxon>Eukaryota</taxon>
        <taxon>Fungi</taxon>
        <taxon>Dikarya</taxon>
        <taxon>Ascomycota</taxon>
        <taxon>Pezizomycotina</taxon>
        <taxon>Lecanoromycetes</taxon>
        <taxon>OSLEUM clade</taxon>
        <taxon>Lecanoromycetidae</taxon>
        <taxon>Caliciales</taxon>
        <taxon>Physciaceae</taxon>
        <taxon>Heterodermia</taxon>
    </lineage>
</organism>
<evidence type="ECO:0000313" key="3">
    <source>
        <dbReference type="Proteomes" id="UP000664521"/>
    </source>
</evidence>
<feature type="transmembrane region" description="Helical" evidence="1">
    <location>
        <begin position="12"/>
        <end position="35"/>
    </location>
</feature>
<evidence type="ECO:0000256" key="1">
    <source>
        <dbReference type="SAM" id="Phobius"/>
    </source>
</evidence>
<keyword evidence="3" id="KW-1185">Reference proteome</keyword>
<keyword evidence="1" id="KW-1133">Transmembrane helix</keyword>
<dbReference type="AlphaFoldDB" id="A0A8H3ICS4"/>
<accession>A0A8H3ICS4</accession>
<protein>
    <recommendedName>
        <fullName evidence="4">Transmembrane protein</fullName>
    </recommendedName>
</protein>
<keyword evidence="1" id="KW-0812">Transmembrane</keyword>
<dbReference type="OrthoDB" id="3599804at2759"/>
<proteinExistence type="predicted"/>